<accession>A0A8J4YBN6</accession>
<dbReference type="Pfam" id="PF08662">
    <property type="entry name" value="eIF2A"/>
    <property type="match status" value="1"/>
</dbReference>
<evidence type="ECO:0000256" key="5">
    <source>
        <dbReference type="ARBA" id="ARBA00022917"/>
    </source>
</evidence>
<dbReference type="InterPro" id="IPR011400">
    <property type="entry name" value="EIF3B"/>
</dbReference>
<dbReference type="Proteomes" id="UP000770661">
    <property type="component" value="Unassembled WGS sequence"/>
</dbReference>
<name>A0A8J4YBN6_CHIOP</name>
<keyword evidence="5" id="KW-0648">Protein biosynthesis</keyword>
<protein>
    <submittedName>
        <fullName evidence="8">Eukaryotic translation initiation factor 3 subunit B</fullName>
    </submittedName>
</protein>
<keyword evidence="3" id="KW-0853">WD repeat</keyword>
<dbReference type="GO" id="GO:0003723">
    <property type="term" value="F:RNA binding"/>
    <property type="evidence" value="ECO:0007669"/>
    <property type="project" value="UniProtKB-KW"/>
</dbReference>
<keyword evidence="4" id="KW-0694">RNA-binding</keyword>
<dbReference type="AlphaFoldDB" id="A0A8J4YBN6"/>
<proteinExistence type="predicted"/>
<dbReference type="PANTHER" id="PTHR14068">
    <property type="entry name" value="EUKARYOTIC TRANSLATION INITIATION FACTOR 3 EIF3 -RELATED"/>
    <property type="match status" value="1"/>
</dbReference>
<evidence type="ECO:0000256" key="3">
    <source>
        <dbReference type="ARBA" id="ARBA00022574"/>
    </source>
</evidence>
<evidence type="ECO:0000259" key="7">
    <source>
        <dbReference type="Pfam" id="PF08662"/>
    </source>
</evidence>
<evidence type="ECO:0000256" key="1">
    <source>
        <dbReference type="ARBA" id="ARBA00022490"/>
    </source>
</evidence>
<dbReference type="GO" id="GO:0005852">
    <property type="term" value="C:eukaryotic translation initiation factor 3 complex"/>
    <property type="evidence" value="ECO:0007669"/>
    <property type="project" value="InterPro"/>
</dbReference>
<keyword evidence="2 8" id="KW-0396">Initiation factor</keyword>
<comment type="caution">
    <text evidence="8">The sequence shown here is derived from an EMBL/GenBank/DDBJ whole genome shotgun (WGS) entry which is preliminary data.</text>
</comment>
<evidence type="ECO:0000313" key="9">
    <source>
        <dbReference type="Proteomes" id="UP000770661"/>
    </source>
</evidence>
<evidence type="ECO:0000256" key="2">
    <source>
        <dbReference type="ARBA" id="ARBA00022540"/>
    </source>
</evidence>
<sequence length="194" mass="21635">MGTRQQQVRNHRRGATIRLGDLLPGQQRSGAHRAQEGGEAALQQSLLVSPRPVCGPGGSEKHELKLEFIDTKDFQVMMSTEHFMATDIEWDPTGCYVASCVSWWGHKVGVGVGVGVEGGLIHLIEVFKWIKGFNKGEVGKVLTAFNQGRTRSQGFKLEGRRFRKEIGIHWFTNRVVNDWHGLSRQVVSGSQIGW</sequence>
<reference evidence="8" key="1">
    <citation type="submission" date="2020-07" db="EMBL/GenBank/DDBJ databases">
        <title>The High-quality genome of the commercially important snow crab, Chionoecetes opilio.</title>
        <authorList>
            <person name="Jeong J.-H."/>
            <person name="Ryu S."/>
        </authorList>
    </citation>
    <scope>NUCLEOTIDE SEQUENCE</scope>
    <source>
        <strain evidence="8">MADBK_172401_WGS</strain>
        <tissue evidence="8">Digestive gland</tissue>
    </source>
</reference>
<dbReference type="EMBL" id="JACEEZ010013683">
    <property type="protein sequence ID" value="KAG0719904.1"/>
    <property type="molecule type" value="Genomic_DNA"/>
</dbReference>
<dbReference type="GO" id="GO:0031369">
    <property type="term" value="F:translation initiation factor binding"/>
    <property type="evidence" value="ECO:0007669"/>
    <property type="project" value="InterPro"/>
</dbReference>
<keyword evidence="9" id="KW-1185">Reference proteome</keyword>
<dbReference type="PANTHER" id="PTHR14068:SF0">
    <property type="entry name" value="EUKARYOTIC TRANSLATION INITIATION FACTOR 3 SUBUNIT B"/>
    <property type="match status" value="1"/>
</dbReference>
<evidence type="ECO:0000256" key="6">
    <source>
        <dbReference type="SAM" id="MobiDB-lite"/>
    </source>
</evidence>
<evidence type="ECO:0000256" key="4">
    <source>
        <dbReference type="ARBA" id="ARBA00022884"/>
    </source>
</evidence>
<feature type="region of interest" description="Disordered" evidence="6">
    <location>
        <begin position="1"/>
        <end position="36"/>
    </location>
</feature>
<dbReference type="OrthoDB" id="10058981at2759"/>
<feature type="domain" description="Translation initiation factor beta propellor-like" evidence="7">
    <location>
        <begin position="65"/>
        <end position="114"/>
    </location>
</feature>
<dbReference type="InterPro" id="IPR013979">
    <property type="entry name" value="TIF_beta_prop-like"/>
</dbReference>
<evidence type="ECO:0000313" key="8">
    <source>
        <dbReference type="EMBL" id="KAG0719904.1"/>
    </source>
</evidence>
<gene>
    <name evidence="8" type="primary">Eif3b_1</name>
    <name evidence="8" type="ORF">GWK47_049544</name>
</gene>
<dbReference type="GO" id="GO:0003743">
    <property type="term" value="F:translation initiation factor activity"/>
    <property type="evidence" value="ECO:0007669"/>
    <property type="project" value="UniProtKB-KW"/>
</dbReference>
<keyword evidence="1" id="KW-0963">Cytoplasm</keyword>
<organism evidence="8 9">
    <name type="scientific">Chionoecetes opilio</name>
    <name type="common">Atlantic snow crab</name>
    <name type="synonym">Cancer opilio</name>
    <dbReference type="NCBI Taxonomy" id="41210"/>
    <lineage>
        <taxon>Eukaryota</taxon>
        <taxon>Metazoa</taxon>
        <taxon>Ecdysozoa</taxon>
        <taxon>Arthropoda</taxon>
        <taxon>Crustacea</taxon>
        <taxon>Multicrustacea</taxon>
        <taxon>Malacostraca</taxon>
        <taxon>Eumalacostraca</taxon>
        <taxon>Eucarida</taxon>
        <taxon>Decapoda</taxon>
        <taxon>Pleocyemata</taxon>
        <taxon>Brachyura</taxon>
        <taxon>Eubrachyura</taxon>
        <taxon>Majoidea</taxon>
        <taxon>Majidae</taxon>
        <taxon>Chionoecetes</taxon>
    </lineage>
</organism>